<evidence type="ECO:0000313" key="1">
    <source>
        <dbReference type="Ensembl" id="ENSSRHP00000085063.1"/>
    </source>
</evidence>
<accession>A0A673M736</accession>
<dbReference type="Ensembl" id="ENSSRHT00000087365.1">
    <property type="protein sequence ID" value="ENSSRHP00000085063.1"/>
    <property type="gene ID" value="ENSSRHG00000042101.1"/>
</dbReference>
<dbReference type="AlphaFoldDB" id="A0A673M736"/>
<dbReference type="Proteomes" id="UP000472270">
    <property type="component" value="Unassembled WGS sequence"/>
</dbReference>
<name>A0A673M736_9TELE</name>
<evidence type="ECO:0000313" key="2">
    <source>
        <dbReference type="Proteomes" id="UP000472270"/>
    </source>
</evidence>
<proteinExistence type="predicted"/>
<reference evidence="1" key="1">
    <citation type="submission" date="2025-08" db="UniProtKB">
        <authorList>
            <consortium name="Ensembl"/>
        </authorList>
    </citation>
    <scope>IDENTIFICATION</scope>
</reference>
<sequence length="113" mass="12486">MTEVKGPPVRRPSVGRRVSTGMIVSSGINLRGEMKAKGQCFCCVQECLAVPRKTFVVTGLFIPFPLYFKFFFSTFKDPFNFLTSLNTPAAVTSLFFVCRPLASIICSLPSPTH</sequence>
<protein>
    <submittedName>
        <fullName evidence="1">Uncharacterized protein</fullName>
    </submittedName>
</protein>
<keyword evidence="2" id="KW-1185">Reference proteome</keyword>
<organism evidence="1 2">
    <name type="scientific">Sinocyclocheilus rhinocerous</name>
    <dbReference type="NCBI Taxonomy" id="307959"/>
    <lineage>
        <taxon>Eukaryota</taxon>
        <taxon>Metazoa</taxon>
        <taxon>Chordata</taxon>
        <taxon>Craniata</taxon>
        <taxon>Vertebrata</taxon>
        <taxon>Euteleostomi</taxon>
        <taxon>Actinopterygii</taxon>
        <taxon>Neopterygii</taxon>
        <taxon>Teleostei</taxon>
        <taxon>Ostariophysi</taxon>
        <taxon>Cypriniformes</taxon>
        <taxon>Cyprinidae</taxon>
        <taxon>Cyprininae</taxon>
        <taxon>Sinocyclocheilus</taxon>
    </lineage>
</organism>
<reference evidence="1" key="2">
    <citation type="submission" date="2025-09" db="UniProtKB">
        <authorList>
            <consortium name="Ensembl"/>
        </authorList>
    </citation>
    <scope>IDENTIFICATION</scope>
</reference>